<comment type="caution">
    <text evidence="2">The sequence shown here is derived from an EMBL/GenBank/DDBJ whole genome shotgun (WGS) entry which is preliminary data.</text>
</comment>
<feature type="domain" description="KAP NTPase" evidence="1">
    <location>
        <begin position="2"/>
        <end position="69"/>
    </location>
</feature>
<evidence type="ECO:0000313" key="3">
    <source>
        <dbReference type="Proteomes" id="UP001305027"/>
    </source>
</evidence>
<protein>
    <submittedName>
        <fullName evidence="2">KAP family NTPase</fullName>
    </submittedName>
</protein>
<dbReference type="Proteomes" id="UP001305027">
    <property type="component" value="Unassembled WGS sequence"/>
</dbReference>
<organism evidence="2 3">
    <name type="scientific">Pseudidiomarina fusca</name>
    <dbReference type="NCBI Taxonomy" id="2965078"/>
    <lineage>
        <taxon>Bacteria</taxon>
        <taxon>Pseudomonadati</taxon>
        <taxon>Pseudomonadota</taxon>
        <taxon>Gammaproteobacteria</taxon>
        <taxon>Alteromonadales</taxon>
        <taxon>Idiomarinaceae</taxon>
        <taxon>Pseudidiomarina</taxon>
    </lineage>
</organism>
<keyword evidence="3" id="KW-1185">Reference proteome</keyword>
<name>A0ABU3L0P7_9GAMM</name>
<sequence length="111" mass="12353">MYKFINSSSGEGLTIGLEGFWGTGKSQVICLLNSKFKEESKTLFYIFDAWAHEGNPLRLAFLSGLIGAARKRLIGRKNDKAQDVDEILEEQGENLAGSITTTKYETVKDFV</sequence>
<dbReference type="Pfam" id="PF07693">
    <property type="entry name" value="KAP_NTPase"/>
    <property type="match status" value="1"/>
</dbReference>
<gene>
    <name evidence="2" type="ORF">NOG12_13065</name>
</gene>
<reference evidence="2 3" key="1">
    <citation type="submission" date="2022-07" db="EMBL/GenBank/DDBJ databases">
        <title>Pseudidiomarina sp. nov, a marine bacterium isolated from Pacific Ocean.</title>
        <authorList>
            <person name="Wang Y."/>
        </authorList>
    </citation>
    <scope>NUCLEOTIDE SEQUENCE [LARGE SCALE GENOMIC DNA]</scope>
    <source>
        <strain evidence="2 3">GXY010</strain>
    </source>
</reference>
<dbReference type="EMBL" id="JANFPJ010000075">
    <property type="protein sequence ID" value="MDT7526997.1"/>
    <property type="molecule type" value="Genomic_DNA"/>
</dbReference>
<evidence type="ECO:0000313" key="2">
    <source>
        <dbReference type="EMBL" id="MDT7526997.1"/>
    </source>
</evidence>
<dbReference type="InterPro" id="IPR011646">
    <property type="entry name" value="KAP_P-loop"/>
</dbReference>
<accession>A0ABU3L0P7</accession>
<proteinExistence type="predicted"/>
<evidence type="ECO:0000259" key="1">
    <source>
        <dbReference type="Pfam" id="PF07693"/>
    </source>
</evidence>